<evidence type="ECO:0000313" key="4">
    <source>
        <dbReference type="Proteomes" id="UP000004671"/>
    </source>
</evidence>
<keyword evidence="4" id="KW-1185">Reference proteome</keyword>
<dbReference type="InParanoid" id="H1XQG7"/>
<feature type="transmembrane region" description="Helical" evidence="1">
    <location>
        <begin position="132"/>
        <end position="160"/>
    </location>
</feature>
<evidence type="ECO:0000313" key="5">
    <source>
        <dbReference type="Proteomes" id="UP000183868"/>
    </source>
</evidence>
<evidence type="ECO:0000256" key="1">
    <source>
        <dbReference type="SAM" id="Phobius"/>
    </source>
</evidence>
<feature type="transmembrane region" description="Helical" evidence="1">
    <location>
        <begin position="167"/>
        <end position="185"/>
    </location>
</feature>
<dbReference type="PaxDb" id="880073-Calab_0409"/>
<keyword evidence="1" id="KW-0472">Membrane</keyword>
<feature type="transmembrane region" description="Helical" evidence="1">
    <location>
        <begin position="93"/>
        <end position="112"/>
    </location>
</feature>
<reference evidence="2 5" key="2">
    <citation type="submission" date="2016-11" db="EMBL/GenBank/DDBJ databases">
        <title>Genomic analysis of Caldithrix abyssi and proposal of a novel bacterial phylum Caldithrichaeota.</title>
        <authorList>
            <person name="Kublanov I."/>
            <person name="Sigalova O."/>
            <person name="Gavrilov S."/>
            <person name="Lebedinsky A."/>
            <person name="Ivanova N."/>
            <person name="Daum C."/>
            <person name="Reddy T."/>
            <person name="Klenk H.P."/>
            <person name="Goker M."/>
            <person name="Reva O."/>
            <person name="Miroshnichenko M."/>
            <person name="Kyprides N."/>
            <person name="Woyke T."/>
            <person name="Gelfand M."/>
        </authorList>
    </citation>
    <scope>NUCLEOTIDE SEQUENCE [LARGE SCALE GENOMIC DNA]</scope>
    <source>
        <strain evidence="2 5">LF13</strain>
    </source>
</reference>
<dbReference type="STRING" id="880073.Cabys_3217"/>
<feature type="transmembrane region" description="Helical" evidence="1">
    <location>
        <begin position="12"/>
        <end position="40"/>
    </location>
</feature>
<keyword evidence="1" id="KW-1133">Transmembrane helix</keyword>
<protein>
    <submittedName>
        <fullName evidence="3">Uncharacterized protein</fullName>
    </submittedName>
</protein>
<gene>
    <name evidence="2" type="ORF">Cabys_3217</name>
    <name evidence="3" type="ORF">Calab_0409</name>
</gene>
<feature type="transmembrane region" description="Helical" evidence="1">
    <location>
        <begin position="60"/>
        <end position="81"/>
    </location>
</feature>
<organism evidence="3 4">
    <name type="scientific">Caldithrix abyssi DSM 13497</name>
    <dbReference type="NCBI Taxonomy" id="880073"/>
    <lineage>
        <taxon>Bacteria</taxon>
        <taxon>Pseudomonadati</taxon>
        <taxon>Calditrichota</taxon>
        <taxon>Calditrichia</taxon>
        <taxon>Calditrichales</taxon>
        <taxon>Calditrichaceae</taxon>
        <taxon>Caldithrix</taxon>
    </lineage>
</organism>
<proteinExistence type="predicted"/>
<feature type="transmembrane region" description="Helical" evidence="1">
    <location>
        <begin position="197"/>
        <end position="216"/>
    </location>
</feature>
<keyword evidence="1" id="KW-0812">Transmembrane</keyword>
<evidence type="ECO:0000313" key="3">
    <source>
        <dbReference type="EMBL" id="EHO40054.1"/>
    </source>
</evidence>
<accession>H1XQG7</accession>
<dbReference type="RefSeq" id="WP_006926969.1">
    <property type="nucleotide sequence ID" value="NZ_CM001402.1"/>
</dbReference>
<dbReference type="Proteomes" id="UP000004671">
    <property type="component" value="Chromosome"/>
</dbReference>
<dbReference type="Proteomes" id="UP000183868">
    <property type="component" value="Chromosome"/>
</dbReference>
<name>H1XQG7_CALAY</name>
<dbReference type="EMBL" id="CM001402">
    <property type="protein sequence ID" value="EHO40054.1"/>
    <property type="molecule type" value="Genomic_DNA"/>
</dbReference>
<dbReference type="AlphaFoldDB" id="H1XQG7"/>
<dbReference type="KEGG" id="caby:Cabys_3217"/>
<reference evidence="3 4" key="1">
    <citation type="submission" date="2011-09" db="EMBL/GenBank/DDBJ databases">
        <title>The permanent draft genome of Caldithrix abyssi DSM 13497.</title>
        <authorList>
            <consortium name="US DOE Joint Genome Institute (JGI-PGF)"/>
            <person name="Lucas S."/>
            <person name="Han J."/>
            <person name="Lapidus A."/>
            <person name="Bruce D."/>
            <person name="Goodwin L."/>
            <person name="Pitluck S."/>
            <person name="Peters L."/>
            <person name="Kyrpides N."/>
            <person name="Mavromatis K."/>
            <person name="Ivanova N."/>
            <person name="Mikhailova N."/>
            <person name="Chertkov O."/>
            <person name="Detter J.C."/>
            <person name="Tapia R."/>
            <person name="Han C."/>
            <person name="Land M."/>
            <person name="Hauser L."/>
            <person name="Markowitz V."/>
            <person name="Cheng J.-F."/>
            <person name="Hugenholtz P."/>
            <person name="Woyke T."/>
            <person name="Wu D."/>
            <person name="Spring S."/>
            <person name="Brambilla E."/>
            <person name="Klenk H.-P."/>
            <person name="Eisen J.A."/>
        </authorList>
    </citation>
    <scope>NUCLEOTIDE SEQUENCE [LARGE SCALE GENOMIC DNA]</scope>
    <source>
        <strain evidence="3 4">DSM 13497</strain>
    </source>
</reference>
<dbReference type="EMBL" id="CP018099">
    <property type="protein sequence ID" value="APF19965.1"/>
    <property type="molecule type" value="Genomic_DNA"/>
</dbReference>
<sequence length="225" mass="25921" precursor="true">MKQKISLLKSVWLLLLILLIMVGNGLPLAVLIPLFFIVLISPLIREFHPATDLDERQLQISHFSSHLAFYAFLVLLVIVMMRDFIAQGQNPPPWAYALLIIPLLVKVTISLYQNYQAERVAFWIGYGWFGVWFLFVVLSHGLSIEGLVEISPFLLLLVLILLFRKKILISGTIFILFAVGLTFFFRGWLRLDFYVRLLMYFLVPLPLLSSGVVLIWQQLKTRSAK</sequence>
<dbReference type="HOGENOM" id="CLU_1228049_0_0_0"/>
<evidence type="ECO:0000313" key="2">
    <source>
        <dbReference type="EMBL" id="APF19965.1"/>
    </source>
</evidence>